<dbReference type="HOGENOM" id="CLU_036654_0_0_1"/>
<dbReference type="AlphaFoldDB" id="E3LJM1"/>
<dbReference type="EMBL" id="DS268409">
    <property type="protein sequence ID" value="EFO95627.1"/>
    <property type="molecule type" value="Genomic_DNA"/>
</dbReference>
<evidence type="ECO:0000313" key="2">
    <source>
        <dbReference type="EMBL" id="EFO95627.1"/>
    </source>
</evidence>
<accession>E3LJM1</accession>
<dbReference type="PANTHER" id="PTHR22744">
    <property type="entry name" value="HELIX LOOP HELIX PROTEIN 21-RELATED"/>
    <property type="match status" value="1"/>
</dbReference>
<dbReference type="PROSITE" id="PS50097">
    <property type="entry name" value="BTB"/>
    <property type="match status" value="2"/>
</dbReference>
<feature type="domain" description="BTB" evidence="1">
    <location>
        <begin position="510"/>
        <end position="577"/>
    </location>
</feature>
<proteinExistence type="predicted"/>
<evidence type="ECO:0000313" key="3">
    <source>
        <dbReference type="Proteomes" id="UP000008281"/>
    </source>
</evidence>
<dbReference type="STRING" id="31234.E3LJM1"/>
<name>E3LJM1_CAERE</name>
<keyword evidence="3" id="KW-1185">Reference proteome</keyword>
<dbReference type="OrthoDB" id="5775717at2759"/>
<sequence>MKRNYGNLCVSTHLVGRSEIAIRRATQNHPIVGEISEKMCEKAIEYTSADKISSVSSTTQLDKGSKDGLNWTVTYSHQLAMLSKLTDCAFLTWNFEWTKLQKQGIDGFSGYIVVKYTNERSIRAPLKFDVEFCNAEQQVTRRIGPTDDVKYNEKFSNCYITFDLFLKPYRLSTRNLPIDQAFLHSSFTDAILLVEGRKMHVNKTYLSIHSNYFQALFSANFMEKSMAEIPIGDVRYEEFARLLAIISTKPVFPTDETVETLLILAERFLMPSIVDHVANYLLTATHFDFFQVLAIADKYKLKSLSEKCIEMLTALGQISRNRDSSEYINLTRDTKSKILDHLVQITKKLFSVTNTITLQKMEEDKLIKYKSEPKPFTYKTASELEKGSQDGLNWVASYSISLTMLTKLIDTGCLTWTFEWSELKEKGVDGFTGHILVTYARNEKIPLLKFDVELTNSGDKITRRIGLAPDIARSSAYIDGLFTYEFTLKPYRLSTRNFPIDQLFVSSFSSDVVLVVDGYKMHVNKSFLSIHSDFFRSLFSNNFKEGSMTEISIEEVKYEEFSRLLAVISPNSVLPTGKLQHESVEGLLKLAEYFLMPAVINVVEQYLLGASHFSFFQSLFIADKYKMDKLLDKCISLVTTLDQVKRVKAFPEYDNLNHITKSKILDRLMQVV</sequence>
<organism evidence="3">
    <name type="scientific">Caenorhabditis remanei</name>
    <name type="common">Caenorhabditis vulgaris</name>
    <dbReference type="NCBI Taxonomy" id="31234"/>
    <lineage>
        <taxon>Eukaryota</taxon>
        <taxon>Metazoa</taxon>
        <taxon>Ecdysozoa</taxon>
        <taxon>Nematoda</taxon>
        <taxon>Chromadorea</taxon>
        <taxon>Rhabditida</taxon>
        <taxon>Rhabditina</taxon>
        <taxon>Rhabditomorpha</taxon>
        <taxon>Rhabditoidea</taxon>
        <taxon>Rhabditidae</taxon>
        <taxon>Peloderinae</taxon>
        <taxon>Caenorhabditis</taxon>
    </lineage>
</organism>
<dbReference type="eggNOG" id="ENOG502RT6Y">
    <property type="taxonomic scope" value="Eukaryota"/>
</dbReference>
<evidence type="ECO:0000259" key="1">
    <source>
        <dbReference type="PROSITE" id="PS50097"/>
    </source>
</evidence>
<dbReference type="Gene3D" id="3.30.710.10">
    <property type="entry name" value="Potassium Channel Kv1.1, Chain A"/>
    <property type="match status" value="2"/>
</dbReference>
<dbReference type="InterPro" id="IPR011333">
    <property type="entry name" value="SKP1/BTB/POZ_sf"/>
</dbReference>
<feature type="domain" description="BTB" evidence="1">
    <location>
        <begin position="188"/>
        <end position="255"/>
    </location>
</feature>
<dbReference type="Proteomes" id="UP000008281">
    <property type="component" value="Unassembled WGS sequence"/>
</dbReference>
<dbReference type="InParanoid" id="E3LJM1"/>
<dbReference type="PANTHER" id="PTHR22744:SF14">
    <property type="entry name" value="BTB DOMAIN-CONTAINING PROTEIN-RELATED"/>
    <property type="match status" value="1"/>
</dbReference>
<protein>
    <submittedName>
        <fullName evidence="2">CRE-BTB-2 protein</fullName>
    </submittedName>
</protein>
<gene>
    <name evidence="2" type="primary">Cre-btb-2</name>
    <name evidence="2" type="ORF">CRE_08733</name>
</gene>
<dbReference type="SMART" id="SM00225">
    <property type="entry name" value="BTB"/>
    <property type="match status" value="2"/>
</dbReference>
<dbReference type="InterPro" id="IPR000210">
    <property type="entry name" value="BTB/POZ_dom"/>
</dbReference>
<dbReference type="SUPFAM" id="SSF54695">
    <property type="entry name" value="POZ domain"/>
    <property type="match status" value="2"/>
</dbReference>
<reference evidence="2" key="1">
    <citation type="submission" date="2007-07" db="EMBL/GenBank/DDBJ databases">
        <title>PCAP assembly of the Caenorhabditis remanei genome.</title>
        <authorList>
            <consortium name="The Caenorhabditis remanei Sequencing Consortium"/>
            <person name="Wilson R.K."/>
        </authorList>
    </citation>
    <scope>NUCLEOTIDE SEQUENCE [LARGE SCALE GENOMIC DNA]</scope>
    <source>
        <strain evidence="2">PB4641</strain>
    </source>
</reference>
<dbReference type="CDD" id="cd18186">
    <property type="entry name" value="BTB_POZ_ZBTB_KLHL-like"/>
    <property type="match status" value="2"/>
</dbReference>
<dbReference type="Pfam" id="PF00651">
    <property type="entry name" value="BTB"/>
    <property type="match status" value="2"/>
</dbReference>